<feature type="region of interest" description="Disordered" evidence="11">
    <location>
        <begin position="1379"/>
        <end position="1480"/>
    </location>
</feature>
<evidence type="ECO:0000256" key="6">
    <source>
        <dbReference type="ARBA" id="ARBA00022840"/>
    </source>
</evidence>
<feature type="compositionally biased region" description="Acidic residues" evidence="11">
    <location>
        <begin position="1215"/>
        <end position="1238"/>
    </location>
</feature>
<dbReference type="SMART" id="SM00591">
    <property type="entry name" value="RWD"/>
    <property type="match status" value="1"/>
</dbReference>
<feature type="compositionally biased region" description="Polar residues" evidence="11">
    <location>
        <begin position="489"/>
        <end position="503"/>
    </location>
</feature>
<dbReference type="GO" id="GO:0005524">
    <property type="term" value="F:ATP binding"/>
    <property type="evidence" value="ECO:0007669"/>
    <property type="project" value="UniProtKB-UniRule"/>
</dbReference>
<keyword evidence="16" id="KW-1185">Reference proteome</keyword>
<dbReference type="Pfam" id="PF00481">
    <property type="entry name" value="PP2C"/>
    <property type="match status" value="1"/>
</dbReference>
<dbReference type="Proteomes" id="UP001209570">
    <property type="component" value="Unassembled WGS sequence"/>
</dbReference>
<evidence type="ECO:0000256" key="4">
    <source>
        <dbReference type="ARBA" id="ARBA00022741"/>
    </source>
</evidence>
<evidence type="ECO:0000256" key="3">
    <source>
        <dbReference type="ARBA" id="ARBA00022679"/>
    </source>
</evidence>
<dbReference type="InterPro" id="IPR045864">
    <property type="entry name" value="aa-tRNA-synth_II/BPL/LPL"/>
</dbReference>
<dbReference type="InterPro" id="IPR014721">
    <property type="entry name" value="Ribsml_uS5_D2-typ_fold_subgr"/>
</dbReference>
<dbReference type="CDD" id="cd23823">
    <property type="entry name" value="RWD_GCN2"/>
    <property type="match status" value="1"/>
</dbReference>
<feature type="binding site" evidence="9">
    <location>
        <position position="1336"/>
    </location>
    <ligand>
        <name>ATP</name>
        <dbReference type="ChEBI" id="CHEBI:30616"/>
    </ligand>
</feature>
<feature type="compositionally biased region" description="Acidic residues" evidence="11">
    <location>
        <begin position="1273"/>
        <end position="1285"/>
    </location>
</feature>
<evidence type="ECO:0000256" key="5">
    <source>
        <dbReference type="ARBA" id="ARBA00022777"/>
    </source>
</evidence>
<feature type="region of interest" description="Disordered" evidence="11">
    <location>
        <begin position="484"/>
        <end position="554"/>
    </location>
</feature>
<comment type="pathway">
    <text evidence="1">Isoprenoid biosynthesis; isopentenyl diphosphate biosynthesis via mevalonate pathway; isopentenyl diphosphate from (R)-mevalonate: step 2/3.</text>
</comment>
<dbReference type="InterPro" id="IPR036457">
    <property type="entry name" value="PPM-type-like_dom_sf"/>
</dbReference>
<feature type="compositionally biased region" description="Basic and acidic residues" evidence="11">
    <location>
        <begin position="507"/>
        <end position="517"/>
    </location>
</feature>
<name>A0AAD5L802_PYTIN</name>
<evidence type="ECO:0000313" key="16">
    <source>
        <dbReference type="Proteomes" id="UP001209570"/>
    </source>
</evidence>
<evidence type="ECO:0000256" key="10">
    <source>
        <dbReference type="SAM" id="Coils"/>
    </source>
</evidence>
<evidence type="ECO:0000256" key="1">
    <source>
        <dbReference type="ARBA" id="ARBA00005017"/>
    </source>
</evidence>
<dbReference type="SMART" id="SM00332">
    <property type="entry name" value="PP2Cc"/>
    <property type="match status" value="1"/>
</dbReference>
<dbReference type="GO" id="GO:0004631">
    <property type="term" value="F:phosphomevalonate kinase activity"/>
    <property type="evidence" value="ECO:0007669"/>
    <property type="project" value="TreeGrafter"/>
</dbReference>
<feature type="compositionally biased region" description="Basic and acidic residues" evidence="11">
    <location>
        <begin position="559"/>
        <end position="568"/>
    </location>
</feature>
<dbReference type="InterPro" id="IPR008271">
    <property type="entry name" value="Ser/Thr_kinase_AS"/>
</dbReference>
<feature type="region of interest" description="Disordered" evidence="11">
    <location>
        <begin position="1500"/>
        <end position="1526"/>
    </location>
</feature>
<evidence type="ECO:0000259" key="13">
    <source>
        <dbReference type="PROSITE" id="PS50908"/>
    </source>
</evidence>
<feature type="compositionally biased region" description="Low complexity" evidence="11">
    <location>
        <begin position="1460"/>
        <end position="1472"/>
    </location>
</feature>
<accession>A0AAD5L802</accession>
<keyword evidence="3" id="KW-0808">Transferase</keyword>
<dbReference type="SUPFAM" id="SSF56112">
    <property type="entry name" value="Protein kinase-like (PK-like)"/>
    <property type="match status" value="1"/>
</dbReference>
<dbReference type="Pfam" id="PF00069">
    <property type="entry name" value="Pkinase"/>
    <property type="match status" value="3"/>
</dbReference>
<dbReference type="GO" id="GO:0009893">
    <property type="term" value="P:positive regulation of metabolic process"/>
    <property type="evidence" value="ECO:0007669"/>
    <property type="project" value="UniProtKB-ARBA"/>
</dbReference>
<dbReference type="SMART" id="SM00220">
    <property type="entry name" value="S_TKc"/>
    <property type="match status" value="1"/>
</dbReference>
<reference evidence="15" key="1">
    <citation type="submission" date="2021-12" db="EMBL/GenBank/DDBJ databases">
        <title>Prjna785345.</title>
        <authorList>
            <person name="Rujirawat T."/>
            <person name="Krajaejun T."/>
        </authorList>
    </citation>
    <scope>NUCLEOTIDE SEQUENCE</scope>
    <source>
        <strain evidence="15">Pi057C3</strain>
    </source>
</reference>
<evidence type="ECO:0000313" key="15">
    <source>
        <dbReference type="EMBL" id="KAJ0392435.1"/>
    </source>
</evidence>
<dbReference type="GO" id="GO:0010468">
    <property type="term" value="P:regulation of gene expression"/>
    <property type="evidence" value="ECO:0007669"/>
    <property type="project" value="UniProtKB-ARBA"/>
</dbReference>
<dbReference type="PANTHER" id="PTHR31814">
    <property type="match status" value="1"/>
</dbReference>
<dbReference type="PANTHER" id="PTHR31814:SF2">
    <property type="entry name" value="PHOSPHOMEVALONATE KINASE"/>
    <property type="match status" value="1"/>
</dbReference>
<organism evidence="15 16">
    <name type="scientific">Pythium insidiosum</name>
    <name type="common">Pythiosis disease agent</name>
    <dbReference type="NCBI Taxonomy" id="114742"/>
    <lineage>
        <taxon>Eukaryota</taxon>
        <taxon>Sar</taxon>
        <taxon>Stramenopiles</taxon>
        <taxon>Oomycota</taxon>
        <taxon>Peronosporomycetes</taxon>
        <taxon>Pythiales</taxon>
        <taxon>Pythiaceae</taxon>
        <taxon>Pythium</taxon>
    </lineage>
</organism>
<dbReference type="Gene3D" id="3.30.230.10">
    <property type="match status" value="1"/>
</dbReference>
<feature type="domain" description="PPM-type phosphatase" evidence="14">
    <location>
        <begin position="582"/>
        <end position="943"/>
    </location>
</feature>
<dbReference type="PROSITE" id="PS51746">
    <property type="entry name" value="PPM_2"/>
    <property type="match status" value="1"/>
</dbReference>
<dbReference type="GO" id="GO:0005777">
    <property type="term" value="C:peroxisome"/>
    <property type="evidence" value="ECO:0007669"/>
    <property type="project" value="TreeGrafter"/>
</dbReference>
<comment type="caution">
    <text evidence="15">The sequence shown here is derived from an EMBL/GenBank/DDBJ whole genome shotgun (WGS) entry which is preliminary data.</text>
</comment>
<dbReference type="InterPro" id="IPR036621">
    <property type="entry name" value="Anticodon-bd_dom_sf"/>
</dbReference>
<feature type="compositionally biased region" description="Acidic residues" evidence="11">
    <location>
        <begin position="1433"/>
        <end position="1455"/>
    </location>
</feature>
<dbReference type="InterPro" id="IPR000719">
    <property type="entry name" value="Prot_kinase_dom"/>
</dbReference>
<evidence type="ECO:0000259" key="12">
    <source>
        <dbReference type="PROSITE" id="PS50011"/>
    </source>
</evidence>
<feature type="domain" description="RWD" evidence="13">
    <location>
        <begin position="994"/>
        <end position="1109"/>
    </location>
</feature>
<proteinExistence type="predicted"/>
<dbReference type="Gene3D" id="3.30.930.10">
    <property type="entry name" value="Bira Bifunctional Protein, Domain 2"/>
    <property type="match status" value="1"/>
</dbReference>
<dbReference type="CDD" id="cd00143">
    <property type="entry name" value="PP2Cc"/>
    <property type="match status" value="1"/>
</dbReference>
<feature type="compositionally biased region" description="Acidic residues" evidence="11">
    <location>
        <begin position="1393"/>
        <end position="1411"/>
    </location>
</feature>
<dbReference type="GO" id="GO:0033554">
    <property type="term" value="P:cellular response to stress"/>
    <property type="evidence" value="ECO:0007669"/>
    <property type="project" value="UniProtKB-ARBA"/>
</dbReference>
<comment type="catalytic activity">
    <reaction evidence="8">
        <text>L-seryl-[protein] + ATP = O-phospho-L-seryl-[protein] + ADP + H(+)</text>
        <dbReference type="Rhea" id="RHEA:17989"/>
        <dbReference type="Rhea" id="RHEA-COMP:9863"/>
        <dbReference type="Rhea" id="RHEA-COMP:11604"/>
        <dbReference type="ChEBI" id="CHEBI:15378"/>
        <dbReference type="ChEBI" id="CHEBI:29999"/>
        <dbReference type="ChEBI" id="CHEBI:30616"/>
        <dbReference type="ChEBI" id="CHEBI:83421"/>
        <dbReference type="ChEBI" id="CHEBI:456216"/>
        <dbReference type="EC" id="2.7.11.1"/>
    </reaction>
</comment>
<keyword evidence="2" id="KW-0723">Serine/threonine-protein kinase</keyword>
<dbReference type="SUPFAM" id="SSF54495">
    <property type="entry name" value="UBC-like"/>
    <property type="match status" value="1"/>
</dbReference>
<feature type="region of interest" description="Disordered" evidence="11">
    <location>
        <begin position="1863"/>
        <end position="1905"/>
    </location>
</feature>
<dbReference type="InterPro" id="IPR006575">
    <property type="entry name" value="RWD_dom"/>
</dbReference>
<feature type="compositionally biased region" description="Low complexity" evidence="11">
    <location>
        <begin position="1887"/>
        <end position="1901"/>
    </location>
</feature>
<keyword evidence="6 9" id="KW-0067">ATP-binding</keyword>
<sequence>MTRGGVRVSAPGKVLLTGGYLILDEEHSGLVLATTARFHSTVQPRVDQQADAGQRVLLRLRVESPQFAQTIRARVVPSARGDRYDLELDDPSDRNAYIEETLLCAINGLAGLESAAFAAACDQAPSLSVRLEADNAFYSQAKRLRDAGLCFCRAHLSQLPPFLRPSVEVQSDGRSTIAKTGLGSSAALVTSLVGSLVAFFLGAQFAQTQEGLHVIHHLAQLSHCFVQRKIGSGFDVSAACFGSQRYARFPRTVLDPFTTPENLLPSAIAACIRDEGAWRVAHRIRPFRVPPGLHLLMGDVMAGTATVSMVRQVLQWRQSDSGASDLIASLASRNAHVERAIDDLNAVADRIGQQAFVRVLEEMAHAKADEWGQKDSDVGALLVKIRRAYESVRSSFREMGERANVPIEPPSQTDLINATLEVPGVLIAGVPGAGGYDAIFVLALGAAVLHRVEELWMKWTAAHPSARYVISLPMRMWDDAPHVNETKSTRTPIDTSMETSLSIGATHKREREEEPRSPAENGTHMTAQPDGRDWLSPKRRRGSVDGPHQASDDLAAETERNAAAHGDKSPSPSRPTNASLLRVASESWTGRKPTNEDRVAQVLDSFPGSAFAMFDGHGGIEAAEHATRHLIKNVGGAMRLHVGVKRIELLERLQVTSAEELQRREQLSAQLRLCEEQLAALSTLTQELPQTDVDDVNAEVERQLRETMAEVRDAIASIDAEELTRDETLDALWDESDAALRKALVDGFLRTDAQILQKANVTRDGSTAVAVWIIGQKASALALYVANLGDSRAVLCRDGKALALTRDHKPSLPDERLRILKAGGFVGEFHGVARVFSAAGAGLAIDRQQSTYLAVSRALGDRSLKAPTPCVSAEPEIKRIPVLRDDLLIVMATDGVWDVMTNQEAVVIAMQTFGDPTSGAAAIVREAYRRGSHDNITATVIEFASESVRGVSGIIMAKKKSKKKGDDGPTAPPAASASAADAATLESAAEMQAQEMEVLQAIFDQDLTVHPSTPLYVHLFSIRLRCEPSICSAAGAGASTSAEVLLHFDLPRAYPLLQPPMIAVENQHGLSDDEVRKLTADLERVAREKLGDVMVYDLVVRASEFMQDHMKDQSSFFEQMMQRQQDRESEKRREEAQLQQLEEQQALAQSQEILALIDAERRRKRETMQRKRQSAHRRRRRHRSSLDLVAHDAGDGDGYGSVSGSNSGSVFTRGDDDDDDDESFDEDDDGDEDDDYSDDGTGSDATTSQRRRRQRQPWSGDPSTPRRETELSSSDDDDDDDDDDSSEARDTVAAELRPHSRYHNDFKELGLLGRGGGGEVVRARNRLDRQLYAVKKVKLDPNDPTMKKKILREVKTISRMQHRHIVRYFQAWIEGDDGGSGFGSGESSSSSSSDDDDSFGSDDEDEDDEELGVGGGLSGSTAGDGCRRSGLTTDEEEEEDDDSDEDDEEEEEDDWLGTMSSSIHMWSSSKNGGSRRGRQCLELPSSSRLDDGFEWQSLEEAPASDELSASRGHRGRRAPAAKSKKRKHGEKLYIQMEYCEGNGLREVIDKAALWQDADKIWTLFRQILEAVAYIHRQGIIHRDIKPPNIFLDAEGTVKLGDFGLAVRPQQTALDDGADDDAALELGGELQASPAVAVAVGDSPEDSAAELYNKLRLENLQSTRMAPRDLTSVTTASYDAGDNITAGVGTAFYRAPEQEREGQRYNQKADMFSLGIVFFEMWSPPFTTLMERAQALTGLRERHELPPEFKAPDSVKQIVLWLCQRNPAARPSAAELLASALLPAKMEVEGTYLREALETLANPQGKFYGQLIDALITQAPGRHIDYTYDHLETVKMKSYLHELRVKTHVKCTLQRIFERHGAVEHSTPLLMPRPGDSSAALDHHHHQQQQQQQQRTQPQTPTASALHDAALPPSACALIDSSGVTVSLPFDLTERLARFVARHNVSRLKCYQFDRVYRKSVVSGHPRELLEADFDVIWDDRGGFRFLELEALQVVAEVVRALASSLGSYYLRLNDARVTRAILELCGVPPAGRRELLKLLANEVSAHVHAGPPSRQPPAFKPGRWKFVGKKMKQYGVPAAALDACRPFFQLPVDPSAALETLELELTRVHTRRVAQLKQAGGAVPLKTTQRLELQLRRLLKDGLEGVAALRHVLQGLEVLRMTGPMCLRLDIGLSPRPERYGAGFVFQAVLVAPTAALRTAVSTGKTATSTLVLAEGGRYDQLLARFKLPAASLQATPVAAMGVRFSVDKIVSCVLAPLAHAAPSAAASTLELSALASPALRRVLVCSAGKAAADTVLLRMQLALLLWSHGLAAEYLHPDPLPLEDLEELCAQQRMPLMVIVSTHLMREKKQVKVRVVRSPAEADTVVNCTALVEFLLERLVLLAGDDGAGAGSGLLGVSGGALGLGAGGGLGLGASAGAGAGLLAGALGVGLGSGGHGGAAGLGGAGGGREGVVLQPLFDIRVVDGKQYTKEQRNYRQADTQKIVRRVSKWITSSFSGRGDDAMKVLSVDLPFGLMRELSSALMEHGAAGVDVVVAQFPRYRKQVRYTADEILALAPSGHGRSVGRERYVLLHSLVDDRYDLMSLVHAKAKGDGGARRPEREHSARFHGRKSP</sequence>
<dbReference type="GO" id="GO:0010142">
    <property type="term" value="P:farnesyl diphosphate biosynthetic process, mevalonate pathway"/>
    <property type="evidence" value="ECO:0007669"/>
    <property type="project" value="TreeGrafter"/>
</dbReference>
<feature type="coiled-coil region" evidence="10">
    <location>
        <begin position="1121"/>
        <end position="1151"/>
    </location>
</feature>
<dbReference type="Pfam" id="PF05773">
    <property type="entry name" value="RWD"/>
    <property type="match status" value="1"/>
</dbReference>
<dbReference type="InterPro" id="IPR017441">
    <property type="entry name" value="Protein_kinase_ATP_BS"/>
</dbReference>
<dbReference type="Gene3D" id="3.60.40.10">
    <property type="entry name" value="PPM-type phosphatase domain"/>
    <property type="match status" value="1"/>
</dbReference>
<feature type="region of interest" description="Disordered" evidence="11">
    <location>
        <begin position="559"/>
        <end position="578"/>
    </location>
</feature>
<evidence type="ECO:0000256" key="11">
    <source>
        <dbReference type="SAM" id="MobiDB-lite"/>
    </source>
</evidence>
<dbReference type="GO" id="GO:0019287">
    <property type="term" value="P:isopentenyl diphosphate biosynthetic process, mevalonate pathway"/>
    <property type="evidence" value="ECO:0007669"/>
    <property type="project" value="TreeGrafter"/>
</dbReference>
<dbReference type="Gene3D" id="1.10.510.10">
    <property type="entry name" value="Transferase(Phosphotransferase) domain 1"/>
    <property type="match status" value="2"/>
</dbReference>
<dbReference type="Gene3D" id="3.40.50.800">
    <property type="entry name" value="Anticodon-binding domain"/>
    <property type="match status" value="1"/>
</dbReference>
<dbReference type="InterPro" id="IPR011009">
    <property type="entry name" value="Kinase-like_dom_sf"/>
</dbReference>
<dbReference type="EMBL" id="JAKCXM010000636">
    <property type="protein sequence ID" value="KAJ0392435.1"/>
    <property type="molecule type" value="Genomic_DNA"/>
</dbReference>
<dbReference type="SUPFAM" id="SSF55681">
    <property type="entry name" value="Class II aaRS and biotin synthetases"/>
    <property type="match status" value="1"/>
</dbReference>
<dbReference type="InterPro" id="IPR016135">
    <property type="entry name" value="UBQ-conjugating_enzyme/RWD"/>
</dbReference>
<dbReference type="PROSITE" id="PS50011">
    <property type="entry name" value="PROTEIN_KINASE_DOM"/>
    <property type="match status" value="1"/>
</dbReference>
<evidence type="ECO:0000256" key="8">
    <source>
        <dbReference type="ARBA" id="ARBA00048679"/>
    </source>
</evidence>
<feature type="region of interest" description="Disordered" evidence="11">
    <location>
        <begin position="1163"/>
        <end position="1294"/>
    </location>
</feature>
<dbReference type="InterPro" id="IPR001932">
    <property type="entry name" value="PPM-type_phosphatase-like_dom"/>
</dbReference>
<feature type="coiled-coil region" evidence="10">
    <location>
        <begin position="650"/>
        <end position="717"/>
    </location>
</feature>
<dbReference type="SUPFAM" id="SSF54211">
    <property type="entry name" value="Ribosomal protein S5 domain 2-like"/>
    <property type="match status" value="1"/>
</dbReference>
<evidence type="ECO:0000256" key="9">
    <source>
        <dbReference type="PROSITE-ProRule" id="PRU10141"/>
    </source>
</evidence>
<feature type="compositionally biased region" description="Basic residues" evidence="11">
    <location>
        <begin position="1511"/>
        <end position="1526"/>
    </location>
</feature>
<dbReference type="Gene3D" id="3.10.110.10">
    <property type="entry name" value="Ubiquitin Conjugating Enzyme"/>
    <property type="match status" value="1"/>
</dbReference>
<dbReference type="GO" id="GO:0051246">
    <property type="term" value="P:regulation of protein metabolic process"/>
    <property type="evidence" value="ECO:0007669"/>
    <property type="project" value="UniProtKB-ARBA"/>
</dbReference>
<evidence type="ECO:0000256" key="2">
    <source>
        <dbReference type="ARBA" id="ARBA00022527"/>
    </source>
</evidence>
<dbReference type="GO" id="GO:0004674">
    <property type="term" value="F:protein serine/threonine kinase activity"/>
    <property type="evidence" value="ECO:0007669"/>
    <property type="project" value="UniProtKB-KW"/>
</dbReference>
<dbReference type="PROSITE" id="PS50908">
    <property type="entry name" value="RWD"/>
    <property type="match status" value="1"/>
</dbReference>
<dbReference type="Gene3D" id="3.30.200.20">
    <property type="entry name" value="Phosphorylase Kinase, domain 1"/>
    <property type="match status" value="1"/>
</dbReference>
<evidence type="ECO:0008006" key="17">
    <source>
        <dbReference type="Google" id="ProtNLM"/>
    </source>
</evidence>
<keyword evidence="5" id="KW-0418">Kinase</keyword>
<dbReference type="PROSITE" id="PS00107">
    <property type="entry name" value="PROTEIN_KINASE_ATP"/>
    <property type="match status" value="1"/>
</dbReference>
<keyword evidence="4 9" id="KW-0547">Nucleotide-binding</keyword>
<dbReference type="FunFam" id="3.10.110.10:FF:000050">
    <property type="entry name" value="eIF-2-alpha kinase GCN2"/>
    <property type="match status" value="1"/>
</dbReference>
<dbReference type="InterPro" id="IPR020568">
    <property type="entry name" value="Ribosomal_Su5_D2-typ_SF"/>
</dbReference>
<feature type="domain" description="Protein kinase" evidence="12">
    <location>
        <begin position="1306"/>
        <end position="1781"/>
    </location>
</feature>
<feature type="compositionally biased region" description="Basic residues" evidence="11">
    <location>
        <begin position="1170"/>
        <end position="1183"/>
    </location>
</feature>
<comment type="catalytic activity">
    <reaction evidence="7">
        <text>L-threonyl-[protein] + ATP = O-phospho-L-threonyl-[protein] + ADP + H(+)</text>
        <dbReference type="Rhea" id="RHEA:46608"/>
        <dbReference type="Rhea" id="RHEA-COMP:11060"/>
        <dbReference type="Rhea" id="RHEA-COMP:11605"/>
        <dbReference type="ChEBI" id="CHEBI:15378"/>
        <dbReference type="ChEBI" id="CHEBI:30013"/>
        <dbReference type="ChEBI" id="CHEBI:30616"/>
        <dbReference type="ChEBI" id="CHEBI:61977"/>
        <dbReference type="ChEBI" id="CHEBI:456216"/>
        <dbReference type="EC" id="2.7.11.1"/>
    </reaction>
</comment>
<evidence type="ECO:0000256" key="7">
    <source>
        <dbReference type="ARBA" id="ARBA00047899"/>
    </source>
</evidence>
<evidence type="ECO:0000259" key="14">
    <source>
        <dbReference type="PROSITE" id="PS51746"/>
    </source>
</evidence>
<feature type="compositionally biased region" description="Basic and acidic residues" evidence="11">
    <location>
        <begin position="2591"/>
        <end position="2605"/>
    </location>
</feature>
<dbReference type="PROSITE" id="PS00108">
    <property type="entry name" value="PROTEIN_KINASE_ST"/>
    <property type="match status" value="1"/>
</dbReference>
<protein>
    <recommendedName>
        <fullName evidence="17">Phosphomevalonate kinase</fullName>
    </recommendedName>
</protein>
<keyword evidence="10" id="KW-0175">Coiled coil</keyword>
<gene>
    <name evidence="15" type="ORF">P43SY_006501</name>
</gene>
<feature type="region of interest" description="Disordered" evidence="11">
    <location>
        <begin position="2591"/>
        <end position="2613"/>
    </location>
</feature>
<dbReference type="InterPro" id="IPR035102">
    <property type="entry name" value="Phosphomevalonate_kinase"/>
</dbReference>
<dbReference type="SUPFAM" id="SSF81606">
    <property type="entry name" value="PP2C-like"/>
    <property type="match status" value="1"/>
</dbReference>